<keyword evidence="4" id="KW-0443">Lipid metabolism</keyword>
<dbReference type="EMBL" id="JAGMWT010000010">
    <property type="protein sequence ID" value="KAH7121028.1"/>
    <property type="molecule type" value="Genomic_DNA"/>
</dbReference>
<protein>
    <recommendedName>
        <fullName evidence="1">1-alkyl-2-acetylglycerophosphocholine esterase</fullName>
        <ecNumber evidence="1">3.1.1.47</ecNumber>
    </recommendedName>
</protein>
<dbReference type="PANTHER" id="PTHR10272">
    <property type="entry name" value="PLATELET-ACTIVATING FACTOR ACETYLHYDROLASE"/>
    <property type="match status" value="1"/>
</dbReference>
<name>A0A9P9DKV6_9PLEO</name>
<comment type="caution">
    <text evidence="6">The sequence shown here is derived from an EMBL/GenBank/DDBJ whole genome shotgun (WGS) entry which is preliminary data.</text>
</comment>
<sequence>MHSAVFSIAVVACASLAKITDALSLPLPNGPFNVGSKAYLLPKITSPDPVAPNRTGTTILLNFYYPTHSQPVRAEYIWKGLASIYEKYYKIPYGSFRNATALVSYDAKALHAREHAKLRLPTLVFGPPFAGPPSQLFYSLFSDLVSYGYNVVTIDHPYEQPFLEFPDGTGIPGLAMDFNPPGDGLEYLNNLIEYRLSDTSAVLDALPTLSQNLAIPLNVSHVALFGHSLGGPVALGQILVERKRNSTTTILGAINIDGSVVGPAGTNDTSADLKIPSLLVAASGHNHESDPTFPDFLKQQSAWHKEVRILGNVNHTDFSDLVVLKQGAGIAGGEDAIRATRLVEIVRKFVGDFLTFVGTTGEEGVLSGSVSVKKAWPEVDFVYNGTGSVPS</sequence>
<feature type="signal peptide" evidence="5">
    <location>
        <begin position="1"/>
        <end position="22"/>
    </location>
</feature>
<organism evidence="6 7">
    <name type="scientific">Dendryphion nanum</name>
    <dbReference type="NCBI Taxonomy" id="256645"/>
    <lineage>
        <taxon>Eukaryota</taxon>
        <taxon>Fungi</taxon>
        <taxon>Dikarya</taxon>
        <taxon>Ascomycota</taxon>
        <taxon>Pezizomycotina</taxon>
        <taxon>Dothideomycetes</taxon>
        <taxon>Pleosporomycetidae</taxon>
        <taxon>Pleosporales</taxon>
        <taxon>Torulaceae</taxon>
        <taxon>Dendryphion</taxon>
    </lineage>
</organism>
<dbReference type="EC" id="3.1.1.47" evidence="1"/>
<feature type="chain" id="PRO_5040477045" description="1-alkyl-2-acetylglycerophosphocholine esterase" evidence="5">
    <location>
        <begin position="23"/>
        <end position="391"/>
    </location>
</feature>
<dbReference type="Proteomes" id="UP000700596">
    <property type="component" value="Unassembled WGS sequence"/>
</dbReference>
<evidence type="ECO:0000256" key="5">
    <source>
        <dbReference type="SAM" id="SignalP"/>
    </source>
</evidence>
<keyword evidence="3" id="KW-0442">Lipid degradation</keyword>
<keyword evidence="7" id="KW-1185">Reference proteome</keyword>
<dbReference type="SUPFAM" id="SSF53474">
    <property type="entry name" value="alpha/beta-Hydrolases"/>
    <property type="match status" value="1"/>
</dbReference>
<evidence type="ECO:0000256" key="1">
    <source>
        <dbReference type="ARBA" id="ARBA00013201"/>
    </source>
</evidence>
<reference evidence="6" key="1">
    <citation type="journal article" date="2021" name="Nat. Commun.">
        <title>Genetic determinants of endophytism in the Arabidopsis root mycobiome.</title>
        <authorList>
            <person name="Mesny F."/>
            <person name="Miyauchi S."/>
            <person name="Thiergart T."/>
            <person name="Pickel B."/>
            <person name="Atanasova L."/>
            <person name="Karlsson M."/>
            <person name="Huettel B."/>
            <person name="Barry K.W."/>
            <person name="Haridas S."/>
            <person name="Chen C."/>
            <person name="Bauer D."/>
            <person name="Andreopoulos W."/>
            <person name="Pangilinan J."/>
            <person name="LaButti K."/>
            <person name="Riley R."/>
            <person name="Lipzen A."/>
            <person name="Clum A."/>
            <person name="Drula E."/>
            <person name="Henrissat B."/>
            <person name="Kohler A."/>
            <person name="Grigoriev I.V."/>
            <person name="Martin F.M."/>
            <person name="Hacquard S."/>
        </authorList>
    </citation>
    <scope>NUCLEOTIDE SEQUENCE</scope>
    <source>
        <strain evidence="6">MPI-CAGE-CH-0243</strain>
    </source>
</reference>
<dbReference type="OrthoDB" id="2363873at2759"/>
<evidence type="ECO:0000256" key="2">
    <source>
        <dbReference type="ARBA" id="ARBA00022801"/>
    </source>
</evidence>
<keyword evidence="2" id="KW-0378">Hydrolase</keyword>
<evidence type="ECO:0000313" key="7">
    <source>
        <dbReference type="Proteomes" id="UP000700596"/>
    </source>
</evidence>
<proteinExistence type="predicted"/>
<evidence type="ECO:0000256" key="3">
    <source>
        <dbReference type="ARBA" id="ARBA00022963"/>
    </source>
</evidence>
<accession>A0A9P9DKV6</accession>
<keyword evidence="5" id="KW-0732">Signal</keyword>
<dbReference type="PANTHER" id="PTHR10272:SF14">
    <property type="entry name" value="PAF ACETYLHYDROLASE FAMILY PROTEIN"/>
    <property type="match status" value="1"/>
</dbReference>
<dbReference type="AlphaFoldDB" id="A0A9P9DKV6"/>
<dbReference type="GO" id="GO:0016042">
    <property type="term" value="P:lipid catabolic process"/>
    <property type="evidence" value="ECO:0007669"/>
    <property type="project" value="UniProtKB-KW"/>
</dbReference>
<dbReference type="InterPro" id="IPR029058">
    <property type="entry name" value="AB_hydrolase_fold"/>
</dbReference>
<evidence type="ECO:0000313" key="6">
    <source>
        <dbReference type="EMBL" id="KAH7121028.1"/>
    </source>
</evidence>
<dbReference type="GO" id="GO:0003847">
    <property type="term" value="F:1-alkyl-2-acetylglycerophosphocholine esterase activity"/>
    <property type="evidence" value="ECO:0007669"/>
    <property type="project" value="UniProtKB-EC"/>
</dbReference>
<evidence type="ECO:0000256" key="4">
    <source>
        <dbReference type="ARBA" id="ARBA00023098"/>
    </source>
</evidence>
<dbReference type="Gene3D" id="3.40.50.1820">
    <property type="entry name" value="alpha/beta hydrolase"/>
    <property type="match status" value="1"/>
</dbReference>
<gene>
    <name evidence="6" type="ORF">B0J11DRAFT_55494</name>
</gene>